<accession>A0A3P9DBU9</accession>
<organism evidence="2 3">
    <name type="scientific">Maylandia zebra</name>
    <name type="common">zebra mbuna</name>
    <dbReference type="NCBI Taxonomy" id="106582"/>
    <lineage>
        <taxon>Eukaryota</taxon>
        <taxon>Metazoa</taxon>
        <taxon>Chordata</taxon>
        <taxon>Craniata</taxon>
        <taxon>Vertebrata</taxon>
        <taxon>Euteleostomi</taxon>
        <taxon>Actinopterygii</taxon>
        <taxon>Neopterygii</taxon>
        <taxon>Teleostei</taxon>
        <taxon>Neoteleostei</taxon>
        <taxon>Acanthomorphata</taxon>
        <taxon>Ovalentaria</taxon>
        <taxon>Cichlomorphae</taxon>
        <taxon>Cichliformes</taxon>
        <taxon>Cichlidae</taxon>
        <taxon>African cichlids</taxon>
        <taxon>Pseudocrenilabrinae</taxon>
        <taxon>Haplochromini</taxon>
        <taxon>Maylandia</taxon>
        <taxon>Maylandia zebra complex</taxon>
    </lineage>
</organism>
<dbReference type="GeneTree" id="ENSGT01120000272313"/>
<keyword evidence="1" id="KW-0732">Signal</keyword>
<evidence type="ECO:0000313" key="2">
    <source>
        <dbReference type="Ensembl" id="ENSMZEP00005031602.1"/>
    </source>
</evidence>
<evidence type="ECO:0000256" key="1">
    <source>
        <dbReference type="SAM" id="SignalP"/>
    </source>
</evidence>
<evidence type="ECO:0008006" key="4">
    <source>
        <dbReference type="Google" id="ProtNLM"/>
    </source>
</evidence>
<proteinExistence type="predicted"/>
<feature type="signal peptide" evidence="1">
    <location>
        <begin position="1"/>
        <end position="21"/>
    </location>
</feature>
<dbReference type="SUPFAM" id="SSF56219">
    <property type="entry name" value="DNase I-like"/>
    <property type="match status" value="1"/>
</dbReference>
<dbReference type="Proteomes" id="UP000265160">
    <property type="component" value="Unplaced"/>
</dbReference>
<dbReference type="InterPro" id="IPR036691">
    <property type="entry name" value="Endo/exonu/phosph_ase_sf"/>
</dbReference>
<name>A0A3P9DBU9_9CICH</name>
<evidence type="ECO:0000313" key="3">
    <source>
        <dbReference type="Proteomes" id="UP000265160"/>
    </source>
</evidence>
<feature type="chain" id="PRO_5018147240" description="Endonuclease/exonuclease/phosphatase domain-containing protein" evidence="1">
    <location>
        <begin position="22"/>
        <end position="186"/>
    </location>
</feature>
<dbReference type="Gene3D" id="3.60.10.10">
    <property type="entry name" value="Endonuclease/exonuclease/phosphatase"/>
    <property type="match status" value="1"/>
</dbReference>
<sequence length="186" mass="21025">GQTRNITVLNFYFLLLPAASDLNITSCNVRGLNILVKLKQIMNQIRQIKVQVIFLEETHLTAEDFFFRVRKRWPVHIFLASYNFQSRGVITLFHNSVLFKYLIVQCEIASHKLNLVYIYGCKNDNPLFFRNLFLSLLVSSNGGGVSTMRVLRLGSFMGGAENNDVRSLAARLYHVTGSGSGSMTAI</sequence>
<dbReference type="Ensembl" id="ENSMZET00005032630.1">
    <property type="protein sequence ID" value="ENSMZEP00005031602.1"/>
    <property type="gene ID" value="ENSMZEG00005023574.1"/>
</dbReference>
<protein>
    <recommendedName>
        <fullName evidence="4">Endonuclease/exonuclease/phosphatase domain-containing protein</fullName>
    </recommendedName>
</protein>
<keyword evidence="3" id="KW-1185">Reference proteome</keyword>
<reference evidence="2" key="2">
    <citation type="submission" date="2025-09" db="UniProtKB">
        <authorList>
            <consortium name="Ensembl"/>
        </authorList>
    </citation>
    <scope>IDENTIFICATION</scope>
</reference>
<reference evidence="2" key="1">
    <citation type="submission" date="2025-08" db="UniProtKB">
        <authorList>
            <consortium name="Ensembl"/>
        </authorList>
    </citation>
    <scope>IDENTIFICATION</scope>
</reference>
<dbReference type="AlphaFoldDB" id="A0A3P9DBU9"/>